<evidence type="ECO:0000256" key="3">
    <source>
        <dbReference type="ARBA" id="ARBA00022777"/>
    </source>
</evidence>
<feature type="compositionally biased region" description="Basic and acidic residues" evidence="6">
    <location>
        <begin position="301"/>
        <end position="313"/>
    </location>
</feature>
<sequence length="808" mass="89784">MNNYHIYEAIGRGKHSVVYKGRKKKTIEYYAVKSVDKSQRSKVLRAGKILHKLDHPNILKFYNWYETSGHLWLILEYCVGGDLMNLLGQDKKLPEDAIHDLAFDVVAALQLLHSKGIIYCDLKPSNILLDENGHTKLCDFGMARHVTDVSANTLSTLPQGKRGTPCYMAPELFQDGGVHSYASDFWALGCVLYECYTSRPPFEGREFTQLVKSILADPMPPLSGNPNSSFVDLVNCLLQKDPTARIKWPELCEHSFWRKKLAPAPLPPQPAFDDMLQISAKTFLSERNGDRPVQQRTPSKNLEKDSNGARQLDENCSSGTKGLSTPVKNVYSGRKTHPKTSARLDDKQKGNTNATGMNLLRLSRMAKLNLQRDNDKENYRRPLPKNSENDSEVKLENNDMELDFSEVQEDDGTDEAETPATTTTTAEIPPTESEILDGSEVSENQKLPDSESNSNVCDDAKTAEQDICSGPHEVTLAPSSDFTQMKAPLCKASPECASDSNSADSLDDPLQVFWHSSDLSVKPIMPYRKADKLSETVPVLPFDVIPACDYAKLSSDQLERHNNQIIMSLSGNGQVSEKQNVIKYIEMLSANADAANVITSGPIMLLLVKMLRLPKASALRIQLASVIGLLIRHSTFIPTDLATSGIMTALTNGLRDKQDKVRRFSMAALGELLFYISTLSDHNKGDSVLESPSKDHRSISGWQVSSSVIALVSSILRKGEDDLTQLYALRTIENICSQGGDWATRFTNQDTINNICYIYRSTGKQENTKLTAGSCLARLARFNPQSMPLIFERFSFKETASAIIKGKR</sequence>
<proteinExistence type="predicted"/>
<dbReference type="Pfam" id="PF00069">
    <property type="entry name" value="Pkinase"/>
    <property type="match status" value="1"/>
</dbReference>
<protein>
    <recommendedName>
        <fullName evidence="7">Protein kinase domain-containing protein</fullName>
    </recommendedName>
</protein>
<feature type="compositionally biased region" description="Basic and acidic residues" evidence="6">
    <location>
        <begin position="387"/>
        <end position="397"/>
    </location>
</feature>
<feature type="compositionally biased region" description="Polar residues" evidence="6">
    <location>
        <begin position="314"/>
        <end position="327"/>
    </location>
</feature>
<reference evidence="8" key="1">
    <citation type="submission" date="2017-07" db="EMBL/GenBank/DDBJ databases">
        <title>Taro Niue Genome Assembly and Annotation.</title>
        <authorList>
            <person name="Atibalentja N."/>
            <person name="Keating K."/>
            <person name="Fields C.J."/>
        </authorList>
    </citation>
    <scope>NUCLEOTIDE SEQUENCE</scope>
    <source>
        <strain evidence="8">Niue_2</strain>
        <tissue evidence="8">Leaf</tissue>
    </source>
</reference>
<evidence type="ECO:0000256" key="6">
    <source>
        <dbReference type="SAM" id="MobiDB-lite"/>
    </source>
</evidence>
<dbReference type="InterPro" id="IPR011009">
    <property type="entry name" value="Kinase-like_dom_sf"/>
</dbReference>
<dbReference type="GO" id="GO:0000914">
    <property type="term" value="P:phragmoplast assembly"/>
    <property type="evidence" value="ECO:0007669"/>
    <property type="project" value="InterPro"/>
</dbReference>
<evidence type="ECO:0000259" key="7">
    <source>
        <dbReference type="PROSITE" id="PS50011"/>
    </source>
</evidence>
<dbReference type="OrthoDB" id="24822at2759"/>
<feature type="compositionally biased region" description="Acidic residues" evidence="6">
    <location>
        <begin position="398"/>
        <end position="417"/>
    </location>
</feature>
<dbReference type="AlphaFoldDB" id="A0A843TVV3"/>
<dbReference type="PANTHER" id="PTHR46562">
    <property type="entry name" value="SERINE/THREONINE-KINASE ULK4-LIKE PROTEIN-RELATED"/>
    <property type="match status" value="1"/>
</dbReference>
<dbReference type="Gene3D" id="1.10.510.10">
    <property type="entry name" value="Transferase(Phosphotransferase) domain 1"/>
    <property type="match status" value="1"/>
</dbReference>
<dbReference type="InterPro" id="IPR044591">
    <property type="entry name" value="RUK"/>
</dbReference>
<keyword evidence="1" id="KW-0808">Transferase</keyword>
<organism evidence="8 9">
    <name type="scientific">Colocasia esculenta</name>
    <name type="common">Wild taro</name>
    <name type="synonym">Arum esculentum</name>
    <dbReference type="NCBI Taxonomy" id="4460"/>
    <lineage>
        <taxon>Eukaryota</taxon>
        <taxon>Viridiplantae</taxon>
        <taxon>Streptophyta</taxon>
        <taxon>Embryophyta</taxon>
        <taxon>Tracheophyta</taxon>
        <taxon>Spermatophyta</taxon>
        <taxon>Magnoliopsida</taxon>
        <taxon>Liliopsida</taxon>
        <taxon>Araceae</taxon>
        <taxon>Aroideae</taxon>
        <taxon>Colocasieae</taxon>
        <taxon>Colocasia</taxon>
    </lineage>
</organism>
<comment type="caution">
    <text evidence="8">The sequence shown here is derived from an EMBL/GenBank/DDBJ whole genome shotgun (WGS) entry which is preliminary data.</text>
</comment>
<feature type="compositionally biased region" description="Basic and acidic residues" evidence="6">
    <location>
        <begin position="370"/>
        <end position="380"/>
    </location>
</feature>
<accession>A0A843TVV3</accession>
<gene>
    <name evidence="8" type="ORF">Taro_006616</name>
</gene>
<dbReference type="GO" id="GO:0005524">
    <property type="term" value="F:ATP binding"/>
    <property type="evidence" value="ECO:0007669"/>
    <property type="project" value="UniProtKB-UniRule"/>
</dbReference>
<dbReference type="SUPFAM" id="SSF56112">
    <property type="entry name" value="Protein kinase-like (PK-like)"/>
    <property type="match status" value="1"/>
</dbReference>
<dbReference type="PANTHER" id="PTHR46562:SF1">
    <property type="entry name" value="SERINE_THREONINE-PROTEIN KINASE ULK4"/>
    <property type="match status" value="1"/>
</dbReference>
<keyword evidence="9" id="KW-1185">Reference proteome</keyword>
<evidence type="ECO:0000256" key="1">
    <source>
        <dbReference type="ARBA" id="ARBA00022679"/>
    </source>
</evidence>
<dbReference type="InterPro" id="IPR016024">
    <property type="entry name" value="ARM-type_fold"/>
</dbReference>
<dbReference type="InterPro" id="IPR011989">
    <property type="entry name" value="ARM-like"/>
</dbReference>
<keyword evidence="3" id="KW-0418">Kinase</keyword>
<name>A0A843TVV3_COLES</name>
<keyword evidence="2 5" id="KW-0547">Nucleotide-binding</keyword>
<evidence type="ECO:0000256" key="4">
    <source>
        <dbReference type="ARBA" id="ARBA00022840"/>
    </source>
</evidence>
<evidence type="ECO:0000313" key="9">
    <source>
        <dbReference type="Proteomes" id="UP000652761"/>
    </source>
</evidence>
<feature type="compositionally biased region" description="Low complexity" evidence="6">
    <location>
        <begin position="418"/>
        <end position="432"/>
    </location>
</feature>
<dbReference type="PROSITE" id="PS50011">
    <property type="entry name" value="PROTEIN_KINASE_DOM"/>
    <property type="match status" value="1"/>
</dbReference>
<feature type="binding site" evidence="5">
    <location>
        <position position="33"/>
    </location>
    <ligand>
        <name>ATP</name>
        <dbReference type="ChEBI" id="CHEBI:30616"/>
    </ligand>
</feature>
<dbReference type="InterPro" id="IPR000719">
    <property type="entry name" value="Prot_kinase_dom"/>
</dbReference>
<dbReference type="Proteomes" id="UP000652761">
    <property type="component" value="Unassembled WGS sequence"/>
</dbReference>
<dbReference type="EMBL" id="NMUH01000198">
    <property type="protein sequence ID" value="MQL74266.1"/>
    <property type="molecule type" value="Genomic_DNA"/>
</dbReference>
<keyword evidence="4 5" id="KW-0067">ATP-binding</keyword>
<dbReference type="InterPro" id="IPR008271">
    <property type="entry name" value="Ser/Thr_kinase_AS"/>
</dbReference>
<dbReference type="PROSITE" id="PS00108">
    <property type="entry name" value="PROTEIN_KINASE_ST"/>
    <property type="match status" value="1"/>
</dbReference>
<evidence type="ECO:0000256" key="5">
    <source>
        <dbReference type="PROSITE-ProRule" id="PRU10141"/>
    </source>
</evidence>
<dbReference type="PROSITE" id="PS00107">
    <property type="entry name" value="PROTEIN_KINASE_ATP"/>
    <property type="match status" value="1"/>
</dbReference>
<evidence type="ECO:0000256" key="2">
    <source>
        <dbReference type="ARBA" id="ARBA00022741"/>
    </source>
</evidence>
<feature type="compositionally biased region" description="Polar residues" evidence="6">
    <location>
        <begin position="441"/>
        <end position="456"/>
    </location>
</feature>
<dbReference type="InterPro" id="IPR017441">
    <property type="entry name" value="Protein_kinase_ATP_BS"/>
</dbReference>
<dbReference type="SUPFAM" id="SSF48371">
    <property type="entry name" value="ARM repeat"/>
    <property type="match status" value="1"/>
</dbReference>
<dbReference type="Gene3D" id="1.25.10.10">
    <property type="entry name" value="Leucine-rich Repeat Variant"/>
    <property type="match status" value="1"/>
</dbReference>
<dbReference type="CDD" id="cd14010">
    <property type="entry name" value="STKc_ULK4"/>
    <property type="match status" value="1"/>
</dbReference>
<dbReference type="GO" id="GO:0008017">
    <property type="term" value="F:microtubule binding"/>
    <property type="evidence" value="ECO:0007669"/>
    <property type="project" value="InterPro"/>
</dbReference>
<dbReference type="SMART" id="SM00220">
    <property type="entry name" value="S_TKc"/>
    <property type="match status" value="1"/>
</dbReference>
<dbReference type="GO" id="GO:0004672">
    <property type="term" value="F:protein kinase activity"/>
    <property type="evidence" value="ECO:0007669"/>
    <property type="project" value="InterPro"/>
</dbReference>
<feature type="region of interest" description="Disordered" evidence="6">
    <location>
        <begin position="283"/>
        <end position="457"/>
    </location>
</feature>
<feature type="domain" description="Protein kinase" evidence="7">
    <location>
        <begin position="4"/>
        <end position="257"/>
    </location>
</feature>
<evidence type="ECO:0000313" key="8">
    <source>
        <dbReference type="EMBL" id="MQL74266.1"/>
    </source>
</evidence>